<protein>
    <submittedName>
        <fullName evidence="5">DNA-binding response regulator, AraC family</fullName>
    </submittedName>
</protein>
<keyword evidence="5" id="KW-0238">DNA-binding</keyword>
<dbReference type="Gene3D" id="2.60.40.10">
    <property type="entry name" value="Immunoglobulins"/>
    <property type="match status" value="1"/>
</dbReference>
<evidence type="ECO:0000313" key="5">
    <source>
        <dbReference type="EMBL" id="VAX27262.1"/>
    </source>
</evidence>
<keyword evidence="3" id="KW-1133">Transmembrane helix</keyword>
<dbReference type="InterPro" id="IPR001932">
    <property type="entry name" value="PPM-type_phosphatase-like_dom"/>
</dbReference>
<dbReference type="GO" id="GO:0003677">
    <property type="term" value="F:DNA binding"/>
    <property type="evidence" value="ECO:0007669"/>
    <property type="project" value="UniProtKB-KW"/>
</dbReference>
<evidence type="ECO:0000256" key="1">
    <source>
        <dbReference type="ARBA" id="ARBA00022553"/>
    </source>
</evidence>
<dbReference type="InterPro" id="IPR011110">
    <property type="entry name" value="Reg_prop"/>
</dbReference>
<dbReference type="GO" id="GO:0000155">
    <property type="term" value="F:phosphorelay sensor kinase activity"/>
    <property type="evidence" value="ECO:0007669"/>
    <property type="project" value="TreeGrafter"/>
</dbReference>
<gene>
    <name evidence="5" type="ORF">MNBD_IGNAVI01-1124</name>
</gene>
<keyword evidence="3" id="KW-0472">Membrane</keyword>
<dbReference type="InterPro" id="IPR013783">
    <property type="entry name" value="Ig-like_fold"/>
</dbReference>
<dbReference type="Pfam" id="PF07228">
    <property type="entry name" value="SpoIIE"/>
    <property type="match status" value="1"/>
</dbReference>
<keyword evidence="3" id="KW-0812">Transmembrane</keyword>
<sequence>MINKSFVKNINRILFLNLLAASFSFTDPAFIFAQDNFVFENLSIPQGLSNPTINCIYEDKYGFLWLGTEDGLSRYDGYDFKVYKNNPSDSASLPGNSIRTINEDNNGNLWIGGSNVLAKYDRKNNTFKSVKFDSEQNLNQPIIRKIFIDKNNKIWICTDLHGVHLLNPKTMTTKRKKFILNNEEIPNGFIFSIIETSDKELLVADYGSGVFYYNEDSDEFHLYNNLGRKNTGASLLVLYEDEFKRIWIGGERSLFIYNRNTKKTEHVELFSNPSSKYLTQGVIDILKDKEGFLWLATLGDGLYRYNPADDNFLHFTGGGSTNNIKSAGILSLLQDSFGNIWIGTKLNGLYKVDPNKQPMNILKIPEEFKTNSTVDRITVIAKSEKYDNIAIGTAGLGIFWGNLQNGKFKNFHVGQKSNGISSNNVSALTIDKENNLWVGSDAGIDRLNPISGKIRKYFDDKVNYYRGFNVMDMKFDKAGRLFVAYTGGVDVLFPNQNIIKKIPSVANRELKPDLQKDIIKLANSVKPIASILKVSEQKIFEQEFSLSDSAKIIIIGVGEGQTIFEIMSDFGWIEDENNKLIWGMHNTSKSFHFQGGIKNRIMLKTLRLKKGKYKLKYLSDVGHYYSNYNVQAPKDSSLWGIQVIRINDKQFRDFSERIDQENKNSDKMLVEIPNSIFISKSYENILWIGTTAQGLFKYNLSDGEFTQYKKNTGTVADYAVDNDVYFVMEDNRGIVWFSSPNGLGKLNPKTEKIKYFTAKDGLPTNLISAIQEDNFGNLWISSSAGLTTLVRNSEGEKETFINIDVKDGLQGYSFSRATWKTKNGELFFGGYNGLNYFTPARTNQTKPKIVFTDLKISDVSVFSGIANSPLKNNLNDTDELTLNYSQNNIAFQFAPIHYSRPQRNLIAYKLEGLNKEWVYSKLHFASFTNLEPGEYTFKLKAANGDGIWSDEEKTIHIKIKPPYWRTTFAYFLYAFGFVGFIFGIDRIQRRRLLAKTKEKMKYQEAEHRAETAELQAQAAEAQAKVIQIENERKTKELEEARQLQLSMLPKELPNLPHLDIAVYMQTATEVGGDYYDFSCKENGSINICLGDATGHGMKAGTLVSMMKSLFTANSISKSLEDFFSSSNQALKNSKLDKMMMAFAMVNINGSKVKFCNAGIPPFYLIRNNEIEELNLHGMPLGAMNNTEYKVEERKLSVSDTILMMSDGFPELQNRNGEMFGYDLFKEELEKVKQFSAAEIIEHFKKLGSTWTENKDPDDDVTFVVIKMK</sequence>
<dbReference type="FunFam" id="2.60.40.10:FF:000791">
    <property type="entry name" value="Two-component system sensor histidine kinase/response regulator"/>
    <property type="match status" value="1"/>
</dbReference>
<accession>A0A3B1CGB2</accession>
<keyword evidence="2" id="KW-0175">Coiled coil</keyword>
<dbReference type="SUPFAM" id="SSF63829">
    <property type="entry name" value="Calcium-dependent phosphotriesterase"/>
    <property type="match status" value="2"/>
</dbReference>
<proteinExistence type="predicted"/>
<keyword evidence="1" id="KW-0597">Phosphoprotein</keyword>
<dbReference type="InterPro" id="IPR015943">
    <property type="entry name" value="WD40/YVTN_repeat-like_dom_sf"/>
</dbReference>
<name>A0A3B1CGB2_9ZZZZ</name>
<dbReference type="PANTHER" id="PTHR43547">
    <property type="entry name" value="TWO-COMPONENT HISTIDINE KINASE"/>
    <property type="match status" value="1"/>
</dbReference>
<dbReference type="Pfam" id="PF07494">
    <property type="entry name" value="Reg_prop"/>
    <property type="match status" value="5"/>
</dbReference>
<dbReference type="Gene3D" id="2.130.10.10">
    <property type="entry name" value="YVTN repeat-like/Quinoprotein amine dehydrogenase"/>
    <property type="match status" value="3"/>
</dbReference>
<dbReference type="InterPro" id="IPR011123">
    <property type="entry name" value="Y_Y_Y"/>
</dbReference>
<dbReference type="AlphaFoldDB" id="A0A3B1CGB2"/>
<dbReference type="PANTHER" id="PTHR43547:SF2">
    <property type="entry name" value="HYBRID SIGNAL TRANSDUCTION HISTIDINE KINASE C"/>
    <property type="match status" value="1"/>
</dbReference>
<dbReference type="EMBL" id="UOGD01000376">
    <property type="protein sequence ID" value="VAX27262.1"/>
    <property type="molecule type" value="Genomic_DNA"/>
</dbReference>
<dbReference type="Gene3D" id="3.60.40.10">
    <property type="entry name" value="PPM-type phosphatase domain"/>
    <property type="match status" value="1"/>
</dbReference>
<reference evidence="5" key="1">
    <citation type="submission" date="2018-06" db="EMBL/GenBank/DDBJ databases">
        <authorList>
            <person name="Zhirakovskaya E."/>
        </authorList>
    </citation>
    <scope>NUCLEOTIDE SEQUENCE</scope>
</reference>
<dbReference type="SMART" id="SM00331">
    <property type="entry name" value="PP2C_SIG"/>
    <property type="match status" value="1"/>
</dbReference>
<feature type="domain" description="PPM-type phosphatase" evidence="4">
    <location>
        <begin position="1055"/>
        <end position="1267"/>
    </location>
</feature>
<feature type="transmembrane region" description="Helical" evidence="3">
    <location>
        <begin position="963"/>
        <end position="984"/>
    </location>
</feature>
<evidence type="ECO:0000256" key="3">
    <source>
        <dbReference type="SAM" id="Phobius"/>
    </source>
</evidence>
<dbReference type="CDD" id="cd00146">
    <property type="entry name" value="PKD"/>
    <property type="match status" value="1"/>
</dbReference>
<dbReference type="Pfam" id="PF07495">
    <property type="entry name" value="Y_Y_Y"/>
    <property type="match status" value="1"/>
</dbReference>
<organism evidence="5">
    <name type="scientific">hydrothermal vent metagenome</name>
    <dbReference type="NCBI Taxonomy" id="652676"/>
    <lineage>
        <taxon>unclassified sequences</taxon>
        <taxon>metagenomes</taxon>
        <taxon>ecological metagenomes</taxon>
    </lineage>
</organism>
<evidence type="ECO:0000259" key="4">
    <source>
        <dbReference type="SMART" id="SM00331"/>
    </source>
</evidence>
<evidence type="ECO:0000256" key="2">
    <source>
        <dbReference type="SAM" id="Coils"/>
    </source>
</evidence>
<dbReference type="SUPFAM" id="SSF81606">
    <property type="entry name" value="PP2C-like"/>
    <property type="match status" value="1"/>
</dbReference>
<feature type="coiled-coil region" evidence="2">
    <location>
        <begin position="995"/>
        <end position="1043"/>
    </location>
</feature>
<dbReference type="InterPro" id="IPR036457">
    <property type="entry name" value="PPM-type-like_dom_sf"/>
</dbReference>